<proteinExistence type="predicted"/>
<feature type="compositionally biased region" description="Low complexity" evidence="1">
    <location>
        <begin position="310"/>
        <end position="340"/>
    </location>
</feature>
<comment type="caution">
    <text evidence="2">The sequence shown here is derived from an EMBL/GenBank/DDBJ whole genome shotgun (WGS) entry which is preliminary data.</text>
</comment>
<feature type="compositionally biased region" description="Polar residues" evidence="1">
    <location>
        <begin position="263"/>
        <end position="273"/>
    </location>
</feature>
<feature type="compositionally biased region" description="Polar residues" evidence="1">
    <location>
        <begin position="62"/>
        <end position="74"/>
    </location>
</feature>
<keyword evidence="3" id="KW-1185">Reference proteome</keyword>
<feature type="compositionally biased region" description="Basic and acidic residues" evidence="1">
    <location>
        <begin position="286"/>
        <end position="299"/>
    </location>
</feature>
<protein>
    <submittedName>
        <fullName evidence="2">Uncharacterized protein</fullName>
    </submittedName>
</protein>
<evidence type="ECO:0000313" key="3">
    <source>
        <dbReference type="Proteomes" id="UP001176940"/>
    </source>
</evidence>
<gene>
    <name evidence="2" type="ORF">RIMI_LOCUS11504322</name>
</gene>
<feature type="region of interest" description="Disordered" evidence="1">
    <location>
        <begin position="163"/>
        <end position="185"/>
    </location>
</feature>
<feature type="region of interest" description="Disordered" evidence="1">
    <location>
        <begin position="199"/>
        <end position="223"/>
    </location>
</feature>
<evidence type="ECO:0000256" key="1">
    <source>
        <dbReference type="SAM" id="MobiDB-lite"/>
    </source>
</evidence>
<feature type="region of interest" description="Disordered" evidence="1">
    <location>
        <begin position="263"/>
        <end position="405"/>
    </location>
</feature>
<reference evidence="2" key="1">
    <citation type="submission" date="2023-07" db="EMBL/GenBank/DDBJ databases">
        <authorList>
            <person name="Stuckert A."/>
        </authorList>
    </citation>
    <scope>NUCLEOTIDE SEQUENCE</scope>
</reference>
<dbReference type="Proteomes" id="UP001176940">
    <property type="component" value="Unassembled WGS sequence"/>
</dbReference>
<feature type="region of interest" description="Disordered" evidence="1">
    <location>
        <begin position="12"/>
        <end position="120"/>
    </location>
</feature>
<feature type="compositionally biased region" description="Polar residues" evidence="1">
    <location>
        <begin position="388"/>
        <end position="404"/>
    </location>
</feature>
<feature type="compositionally biased region" description="Low complexity" evidence="1">
    <location>
        <begin position="81"/>
        <end position="94"/>
    </location>
</feature>
<evidence type="ECO:0000313" key="2">
    <source>
        <dbReference type="EMBL" id="CAJ0946875.1"/>
    </source>
</evidence>
<name>A0ABN9LRP3_9NEOB</name>
<organism evidence="2 3">
    <name type="scientific">Ranitomeya imitator</name>
    <name type="common">mimic poison frog</name>
    <dbReference type="NCBI Taxonomy" id="111125"/>
    <lineage>
        <taxon>Eukaryota</taxon>
        <taxon>Metazoa</taxon>
        <taxon>Chordata</taxon>
        <taxon>Craniata</taxon>
        <taxon>Vertebrata</taxon>
        <taxon>Euteleostomi</taxon>
        <taxon>Amphibia</taxon>
        <taxon>Batrachia</taxon>
        <taxon>Anura</taxon>
        <taxon>Neobatrachia</taxon>
        <taxon>Hyloidea</taxon>
        <taxon>Dendrobatidae</taxon>
        <taxon>Dendrobatinae</taxon>
        <taxon>Ranitomeya</taxon>
    </lineage>
</organism>
<sequence length="414" mass="44602">MPPVTLFCHCQPSGSASFPPGRPDSMSSDDFVPTREAATLHRDSYVGQTSSTMLGSGHKLDTTSTPNSLVSGTNPERRPPSRSQLRPRSGSPSSEMVTLEEFLEESNQLSPPTDATSGRDDMVANYLKKIGDSSDFGGPIAQAGYTDFQCTAPNYVNLSAKLSGEAKPGRPGQYVKPNLRPTDPATNQLASLRRTQIQQPVTTSKQVPEPQQPGSIASRSSSLSRAFSLATADLLKANGSDQTNMEKPELETPLLKDFSSHILRTSTPTGSTSDRQHSNRIPNPAKSEDLRTRSLDTRRLSMAVSRENKTLQPALSSSSLQQLYTSAQTASRSRPRPSSRYGEVAMVSPVRPISSIPELEGQTGTVHPTPPSSSDCHPLVTTEDDPNKTSPKSTPASPDSTVDPQTVWYEYGCV</sequence>
<feature type="compositionally biased region" description="Polar residues" evidence="1">
    <location>
        <begin position="105"/>
        <end position="116"/>
    </location>
</feature>
<dbReference type="EMBL" id="CAUEEQ010026118">
    <property type="protein sequence ID" value="CAJ0946875.1"/>
    <property type="molecule type" value="Genomic_DNA"/>
</dbReference>
<accession>A0ABN9LRP3</accession>